<gene>
    <name evidence="2" type="ORF">H4W80_000813</name>
</gene>
<dbReference type="EMBL" id="JADBEK010000001">
    <property type="protein sequence ID" value="MBE1582555.1"/>
    <property type="molecule type" value="Genomic_DNA"/>
</dbReference>
<comment type="caution">
    <text evidence="2">The sequence shown here is derived from an EMBL/GenBank/DDBJ whole genome shotgun (WGS) entry which is preliminary data.</text>
</comment>
<protein>
    <submittedName>
        <fullName evidence="2">Uncharacterized protein</fullName>
    </submittedName>
</protein>
<feature type="region of interest" description="Disordered" evidence="1">
    <location>
        <begin position="1"/>
        <end position="31"/>
    </location>
</feature>
<organism evidence="2 3">
    <name type="scientific">Nonomuraea angiospora</name>
    <dbReference type="NCBI Taxonomy" id="46172"/>
    <lineage>
        <taxon>Bacteria</taxon>
        <taxon>Bacillati</taxon>
        <taxon>Actinomycetota</taxon>
        <taxon>Actinomycetes</taxon>
        <taxon>Streptosporangiales</taxon>
        <taxon>Streptosporangiaceae</taxon>
        <taxon>Nonomuraea</taxon>
    </lineage>
</organism>
<evidence type="ECO:0000313" key="3">
    <source>
        <dbReference type="Proteomes" id="UP000633509"/>
    </source>
</evidence>
<reference evidence="2 3" key="1">
    <citation type="submission" date="2020-10" db="EMBL/GenBank/DDBJ databases">
        <title>Sequencing the genomes of 1000 actinobacteria strains.</title>
        <authorList>
            <person name="Klenk H.-P."/>
        </authorList>
    </citation>
    <scope>NUCLEOTIDE SEQUENCE [LARGE SCALE GENOMIC DNA]</scope>
    <source>
        <strain evidence="2 3">DSM 43173</strain>
    </source>
</reference>
<evidence type="ECO:0000256" key="1">
    <source>
        <dbReference type="SAM" id="MobiDB-lite"/>
    </source>
</evidence>
<name>A0ABR9LQ56_9ACTN</name>
<keyword evidence="3" id="KW-1185">Reference proteome</keyword>
<dbReference type="Proteomes" id="UP000633509">
    <property type="component" value="Unassembled WGS sequence"/>
</dbReference>
<sequence length="55" mass="6459">MTWYFGGMRRHKKALGRLPPQAHEPRPRRRHRRMREILATVDRLPLPDREGGSGG</sequence>
<proteinExistence type="predicted"/>
<evidence type="ECO:0000313" key="2">
    <source>
        <dbReference type="EMBL" id="MBE1582555.1"/>
    </source>
</evidence>
<accession>A0ABR9LQ56</accession>
<dbReference type="RefSeq" id="WP_192783816.1">
    <property type="nucleotide sequence ID" value="NZ_JADBEK010000001.1"/>
</dbReference>